<keyword evidence="1" id="KW-0812">Transmembrane</keyword>
<keyword evidence="3" id="KW-1185">Reference proteome</keyword>
<proteinExistence type="predicted"/>
<dbReference type="EMBL" id="NESQ01000004">
    <property type="protein sequence ID" value="PUU84046.1"/>
    <property type="molecule type" value="Genomic_DNA"/>
</dbReference>
<feature type="transmembrane region" description="Helical" evidence="1">
    <location>
        <begin position="12"/>
        <end position="30"/>
    </location>
</feature>
<organism evidence="2 3">
    <name type="scientific">Tuber borchii</name>
    <name type="common">White truffle</name>
    <dbReference type="NCBI Taxonomy" id="42251"/>
    <lineage>
        <taxon>Eukaryota</taxon>
        <taxon>Fungi</taxon>
        <taxon>Dikarya</taxon>
        <taxon>Ascomycota</taxon>
        <taxon>Pezizomycotina</taxon>
        <taxon>Pezizomycetes</taxon>
        <taxon>Pezizales</taxon>
        <taxon>Tuberaceae</taxon>
        <taxon>Tuber</taxon>
    </lineage>
</organism>
<keyword evidence="1" id="KW-1133">Transmembrane helix</keyword>
<name>A0A2T7A8I1_TUBBO</name>
<reference evidence="2 3" key="1">
    <citation type="submission" date="2017-04" db="EMBL/GenBank/DDBJ databases">
        <title>Draft genome sequence of Tuber borchii Vittad., a whitish edible truffle.</title>
        <authorList>
            <consortium name="DOE Joint Genome Institute"/>
            <person name="Murat C."/>
            <person name="Kuo A."/>
            <person name="Barry K.W."/>
            <person name="Clum A."/>
            <person name="Dockter R.B."/>
            <person name="Fauchery L."/>
            <person name="Iotti M."/>
            <person name="Kohler A."/>
            <person name="Labutti K."/>
            <person name="Lindquist E.A."/>
            <person name="Lipzen A."/>
            <person name="Ohm R.A."/>
            <person name="Wang M."/>
            <person name="Grigoriev I.V."/>
            <person name="Zambonelli A."/>
            <person name="Martin F.M."/>
        </authorList>
    </citation>
    <scope>NUCLEOTIDE SEQUENCE [LARGE SCALE GENOMIC DNA]</scope>
    <source>
        <strain evidence="2 3">Tbo3840</strain>
    </source>
</reference>
<gene>
    <name evidence="2" type="ORF">B9Z19DRAFT_1070885</name>
</gene>
<comment type="caution">
    <text evidence="2">The sequence shown here is derived from an EMBL/GenBank/DDBJ whole genome shotgun (WGS) entry which is preliminary data.</text>
</comment>
<accession>A0A2T7A8I1</accession>
<dbReference type="Proteomes" id="UP000244722">
    <property type="component" value="Unassembled WGS sequence"/>
</dbReference>
<evidence type="ECO:0000313" key="3">
    <source>
        <dbReference type="Proteomes" id="UP000244722"/>
    </source>
</evidence>
<sequence length="78" mass="8798">MCKLSFPSPHLYLSLTFHFFCVIAGPCGCLDNRINDDRARGGIVISRMNFFYALDRFTGHHSGFYSPSILLGKIELLV</sequence>
<evidence type="ECO:0000313" key="2">
    <source>
        <dbReference type="EMBL" id="PUU84046.1"/>
    </source>
</evidence>
<dbReference type="AlphaFoldDB" id="A0A2T7A8I1"/>
<evidence type="ECO:0000256" key="1">
    <source>
        <dbReference type="SAM" id="Phobius"/>
    </source>
</evidence>
<keyword evidence="1" id="KW-0472">Membrane</keyword>
<protein>
    <submittedName>
        <fullName evidence="2">Uncharacterized protein</fullName>
    </submittedName>
</protein>